<dbReference type="EMBL" id="MU842890">
    <property type="protein sequence ID" value="KAK2027732.1"/>
    <property type="molecule type" value="Genomic_DNA"/>
</dbReference>
<gene>
    <name evidence="2" type="ORF">LX32DRAFT_431659</name>
</gene>
<keyword evidence="3" id="KW-1185">Reference proteome</keyword>
<evidence type="ECO:0000313" key="3">
    <source>
        <dbReference type="Proteomes" id="UP001232148"/>
    </source>
</evidence>
<dbReference type="Proteomes" id="UP001232148">
    <property type="component" value="Unassembled WGS sequence"/>
</dbReference>
<sequence length="156" mass="17693">MLTWPTPFLTGFHREFFKCICIRMSMYLYVVCPPWCRHCKTPRQIYPPRQSGHVSMQEHGASLKAAQRTILLLADITLELHRPRLPPNETLHAFCPAPTPLARTRRAGGGALFNVLSAYELGRSPSSRFLPPSPPQNQTHTSLTRILTRGSSERMI</sequence>
<dbReference type="AlphaFoldDB" id="A0AAD9M0P8"/>
<name>A0AAD9M0P8_9PEZI</name>
<evidence type="ECO:0000313" key="2">
    <source>
        <dbReference type="EMBL" id="KAK2027732.1"/>
    </source>
</evidence>
<evidence type="ECO:0000256" key="1">
    <source>
        <dbReference type="SAM" id="MobiDB-lite"/>
    </source>
</evidence>
<organism evidence="2 3">
    <name type="scientific">Colletotrichum zoysiae</name>
    <dbReference type="NCBI Taxonomy" id="1216348"/>
    <lineage>
        <taxon>Eukaryota</taxon>
        <taxon>Fungi</taxon>
        <taxon>Dikarya</taxon>
        <taxon>Ascomycota</taxon>
        <taxon>Pezizomycotina</taxon>
        <taxon>Sordariomycetes</taxon>
        <taxon>Hypocreomycetidae</taxon>
        <taxon>Glomerellales</taxon>
        <taxon>Glomerellaceae</taxon>
        <taxon>Colletotrichum</taxon>
        <taxon>Colletotrichum graminicola species complex</taxon>
    </lineage>
</organism>
<accession>A0AAD9M0P8</accession>
<feature type="compositionally biased region" description="Polar residues" evidence="1">
    <location>
        <begin position="136"/>
        <end position="145"/>
    </location>
</feature>
<proteinExistence type="predicted"/>
<reference evidence="2" key="1">
    <citation type="submission" date="2021-06" db="EMBL/GenBank/DDBJ databases">
        <title>Comparative genomics, transcriptomics and evolutionary studies reveal genomic signatures of adaptation to plant cell wall in hemibiotrophic fungi.</title>
        <authorList>
            <consortium name="DOE Joint Genome Institute"/>
            <person name="Baroncelli R."/>
            <person name="Diaz J.F."/>
            <person name="Benocci T."/>
            <person name="Peng M."/>
            <person name="Battaglia E."/>
            <person name="Haridas S."/>
            <person name="Andreopoulos W."/>
            <person name="Labutti K."/>
            <person name="Pangilinan J."/>
            <person name="Floch G.L."/>
            <person name="Makela M.R."/>
            <person name="Henrissat B."/>
            <person name="Grigoriev I.V."/>
            <person name="Crouch J.A."/>
            <person name="De Vries R.P."/>
            <person name="Sukno S.A."/>
            <person name="Thon M.R."/>
        </authorList>
    </citation>
    <scope>NUCLEOTIDE SEQUENCE</scope>
    <source>
        <strain evidence="2">MAFF235873</strain>
    </source>
</reference>
<feature type="region of interest" description="Disordered" evidence="1">
    <location>
        <begin position="126"/>
        <end position="156"/>
    </location>
</feature>
<protein>
    <submittedName>
        <fullName evidence="2">Uncharacterized protein</fullName>
    </submittedName>
</protein>
<comment type="caution">
    <text evidence="2">The sequence shown here is derived from an EMBL/GenBank/DDBJ whole genome shotgun (WGS) entry which is preliminary data.</text>
</comment>